<evidence type="ECO:0000256" key="1">
    <source>
        <dbReference type="SAM" id="Phobius"/>
    </source>
</evidence>
<name>A0A140NL00_PROSM</name>
<feature type="transmembrane region" description="Helical" evidence="1">
    <location>
        <begin position="50"/>
        <end position="70"/>
    </location>
</feature>
<keyword evidence="1" id="KW-0812">Transmembrane</keyword>
<accession>A0A140NL00</accession>
<proteinExistence type="predicted"/>
<reference evidence="2 3" key="1">
    <citation type="journal article" date="2012" name="J. Bacteriol.">
        <title>Complete Genome Sequence of Providencia stuartii Clinical Isolate MRSN 2154.</title>
        <authorList>
            <person name="Clifford R.J."/>
            <person name="Hang J."/>
            <person name="Riley M.C."/>
            <person name="Onmus-Leone F."/>
            <person name="Kuschner R.A."/>
            <person name="Lesho E.P."/>
            <person name="Waterman P.E."/>
        </authorList>
    </citation>
    <scope>NUCLEOTIDE SEQUENCE [LARGE SCALE GENOMIC DNA]</scope>
    <source>
        <strain evidence="2 3">MRSN 2154</strain>
    </source>
</reference>
<keyword evidence="1" id="KW-1133">Transmembrane helix</keyword>
<dbReference type="HOGENOM" id="CLU_2635243_0_0_6"/>
<keyword evidence="1" id="KW-0472">Membrane</keyword>
<dbReference type="Proteomes" id="UP000005012">
    <property type="component" value="Chromosome"/>
</dbReference>
<sequence length="77" mass="8986">MKVINYFLIISMCYSFGAFVMFLLLKLIIEVIRYMKLNVFVIDIPVIKELIILGVALGVFTGCVHMFIVYKNHKRLK</sequence>
<feature type="transmembrane region" description="Helical" evidence="1">
    <location>
        <begin position="6"/>
        <end position="29"/>
    </location>
</feature>
<organism evidence="2 3">
    <name type="scientific">Providencia stuartii (strain MRSN 2154)</name>
    <dbReference type="NCBI Taxonomy" id="1157951"/>
    <lineage>
        <taxon>Bacteria</taxon>
        <taxon>Pseudomonadati</taxon>
        <taxon>Pseudomonadota</taxon>
        <taxon>Gammaproteobacteria</taxon>
        <taxon>Enterobacterales</taxon>
        <taxon>Morganellaceae</taxon>
        <taxon>Providencia</taxon>
    </lineage>
</organism>
<evidence type="ECO:0000313" key="3">
    <source>
        <dbReference type="Proteomes" id="UP000005012"/>
    </source>
</evidence>
<gene>
    <name evidence="2" type="ordered locus">S70_12955</name>
</gene>
<dbReference type="KEGG" id="psi:S70_12955"/>
<protein>
    <submittedName>
        <fullName evidence="2">Uncharacterized protein</fullName>
    </submittedName>
</protein>
<dbReference type="AlphaFoldDB" id="A0A140NL00"/>
<dbReference type="EMBL" id="CP003488">
    <property type="protein sequence ID" value="AFH94434.1"/>
    <property type="molecule type" value="Genomic_DNA"/>
</dbReference>
<reference evidence="3" key="2">
    <citation type="submission" date="2012-04" db="EMBL/GenBank/DDBJ databases">
        <title>Complete genome sequence of Providencia stuartii clinical isolate MRSN 2154.</title>
        <authorList>
            <person name="Clifford R.J."/>
            <person name="Hang J."/>
            <person name="Riley M.C."/>
            <person name="Onmus-Leone F."/>
            <person name="Kuschner R.A."/>
            <person name="Lesho E.P."/>
            <person name="Waterman P.E."/>
        </authorList>
    </citation>
    <scope>NUCLEOTIDE SEQUENCE [LARGE SCALE GENOMIC DNA]</scope>
    <source>
        <strain evidence="3">MRSN 2154</strain>
    </source>
</reference>
<evidence type="ECO:0000313" key="2">
    <source>
        <dbReference type="EMBL" id="AFH94434.1"/>
    </source>
</evidence>